<evidence type="ECO:0000256" key="1">
    <source>
        <dbReference type="SAM" id="MobiDB-lite"/>
    </source>
</evidence>
<accession>A0AAV7WNL2</accession>
<dbReference type="EMBL" id="JANPWB010000001">
    <property type="protein sequence ID" value="KAJ1214246.1"/>
    <property type="molecule type" value="Genomic_DNA"/>
</dbReference>
<protein>
    <submittedName>
        <fullName evidence="2">Uncharacterized protein</fullName>
    </submittedName>
</protein>
<reference evidence="2" key="1">
    <citation type="journal article" date="2022" name="bioRxiv">
        <title>Sequencing and chromosome-scale assembly of the giantPleurodeles waltlgenome.</title>
        <authorList>
            <person name="Brown T."/>
            <person name="Elewa A."/>
            <person name="Iarovenko S."/>
            <person name="Subramanian E."/>
            <person name="Araus A.J."/>
            <person name="Petzold A."/>
            <person name="Susuki M."/>
            <person name="Suzuki K.-i.T."/>
            <person name="Hayashi T."/>
            <person name="Toyoda A."/>
            <person name="Oliveira C."/>
            <person name="Osipova E."/>
            <person name="Leigh N.D."/>
            <person name="Simon A."/>
            <person name="Yun M.H."/>
        </authorList>
    </citation>
    <scope>NUCLEOTIDE SEQUENCE</scope>
    <source>
        <strain evidence="2">20211129_DDA</strain>
        <tissue evidence="2">Liver</tissue>
    </source>
</reference>
<feature type="compositionally biased region" description="Polar residues" evidence="1">
    <location>
        <begin position="1"/>
        <end position="12"/>
    </location>
</feature>
<keyword evidence="3" id="KW-1185">Reference proteome</keyword>
<dbReference type="AlphaFoldDB" id="A0AAV7WNL2"/>
<gene>
    <name evidence="2" type="ORF">NDU88_001871</name>
</gene>
<organism evidence="2 3">
    <name type="scientific">Pleurodeles waltl</name>
    <name type="common">Iberian ribbed newt</name>
    <dbReference type="NCBI Taxonomy" id="8319"/>
    <lineage>
        <taxon>Eukaryota</taxon>
        <taxon>Metazoa</taxon>
        <taxon>Chordata</taxon>
        <taxon>Craniata</taxon>
        <taxon>Vertebrata</taxon>
        <taxon>Euteleostomi</taxon>
        <taxon>Amphibia</taxon>
        <taxon>Batrachia</taxon>
        <taxon>Caudata</taxon>
        <taxon>Salamandroidea</taxon>
        <taxon>Salamandridae</taxon>
        <taxon>Pleurodelinae</taxon>
        <taxon>Pleurodeles</taxon>
    </lineage>
</organism>
<feature type="region of interest" description="Disordered" evidence="1">
    <location>
        <begin position="42"/>
        <end position="67"/>
    </location>
</feature>
<dbReference type="Proteomes" id="UP001066276">
    <property type="component" value="Chromosome 1_1"/>
</dbReference>
<name>A0AAV7WNL2_PLEWA</name>
<proteinExistence type="predicted"/>
<evidence type="ECO:0000313" key="3">
    <source>
        <dbReference type="Proteomes" id="UP001066276"/>
    </source>
</evidence>
<comment type="caution">
    <text evidence="2">The sequence shown here is derived from an EMBL/GenBank/DDBJ whole genome shotgun (WGS) entry which is preliminary data.</text>
</comment>
<sequence length="134" mass="14430">MHKSVKTLSRSPRASGELYQGGAVSAARELCDTRTVLSSPERCRQGSVKRRGKLSLRAPPAAQSSGGICVNNHSGAQSLPVCEVPGSSGKKEQREVTAYGATYSVEVLPIFSTVKGNRRRNRTLLQIKSADCWN</sequence>
<feature type="region of interest" description="Disordered" evidence="1">
    <location>
        <begin position="1"/>
        <end position="20"/>
    </location>
</feature>
<evidence type="ECO:0000313" key="2">
    <source>
        <dbReference type="EMBL" id="KAJ1214246.1"/>
    </source>
</evidence>